<dbReference type="EMBL" id="ACBZ01000160">
    <property type="protein sequence ID" value="EEG48165.1"/>
    <property type="molecule type" value="Genomic_DNA"/>
</dbReference>
<dbReference type="AlphaFoldDB" id="C0CPX1"/>
<dbReference type="PATRIC" id="fig|476272.21.peg.1057"/>
<dbReference type="eggNOG" id="COG3934">
    <property type="taxonomic scope" value="Bacteria"/>
</dbReference>
<dbReference type="RefSeq" id="WP_005950685.1">
    <property type="nucleotide sequence ID" value="NZ_CP136423.1"/>
</dbReference>
<accession>C0CPX1</accession>
<evidence type="ECO:0000313" key="3">
    <source>
        <dbReference type="Proteomes" id="UP000003100"/>
    </source>
</evidence>
<comment type="caution">
    <text evidence="2">The sequence shown here is derived from an EMBL/GenBank/DDBJ whole genome shotgun (WGS) entry which is preliminary data.</text>
</comment>
<sequence length="81" mass="9747">MDLWQYPYASAGYYGLPPFLPEHVAIVVNLMKLYRKAGEKKGTASIVKEPWYHQTWCDYSSMIKWKRQENKWSFDYTDFDK</sequence>
<evidence type="ECO:0000313" key="2">
    <source>
        <dbReference type="EMBL" id="EEG48165.1"/>
    </source>
</evidence>
<dbReference type="InterPro" id="IPR025150">
    <property type="entry name" value="GH123_cat"/>
</dbReference>
<dbReference type="Proteomes" id="UP000003100">
    <property type="component" value="Unassembled WGS sequence"/>
</dbReference>
<feature type="domain" description="Glycoside hydrolase 123 catalytic" evidence="1">
    <location>
        <begin position="4"/>
        <end position="81"/>
    </location>
</feature>
<dbReference type="Pfam" id="PF13320">
    <property type="entry name" value="GH123_cat"/>
    <property type="match status" value="1"/>
</dbReference>
<proteinExistence type="predicted"/>
<reference evidence="2 3" key="2">
    <citation type="submission" date="2009-02" db="EMBL/GenBank/DDBJ databases">
        <title>Draft genome sequence of Blautia hydrogenotrophica DSM 10507 (Ruminococcus hydrogenotrophicus DSM 10507).</title>
        <authorList>
            <person name="Sudarsanam P."/>
            <person name="Ley R."/>
            <person name="Guruge J."/>
            <person name="Turnbaugh P.J."/>
            <person name="Mahowald M."/>
            <person name="Liep D."/>
            <person name="Gordon J."/>
        </authorList>
    </citation>
    <scope>NUCLEOTIDE SEQUENCE [LARGE SCALE GENOMIC DNA]</scope>
    <source>
        <strain evidence="3">DSM 10507 / JCM 14656 / S5a33</strain>
    </source>
</reference>
<organism evidence="2 3">
    <name type="scientific">Blautia hydrogenotrophica (strain DSM 10507 / JCM 14656 / S5a33)</name>
    <name type="common">Ruminococcus hydrogenotrophicus</name>
    <dbReference type="NCBI Taxonomy" id="476272"/>
    <lineage>
        <taxon>Bacteria</taxon>
        <taxon>Bacillati</taxon>
        <taxon>Bacillota</taxon>
        <taxon>Clostridia</taxon>
        <taxon>Lachnospirales</taxon>
        <taxon>Lachnospiraceae</taxon>
        <taxon>Blautia</taxon>
    </lineage>
</organism>
<reference evidence="2 3" key="1">
    <citation type="submission" date="2009-01" db="EMBL/GenBank/DDBJ databases">
        <authorList>
            <person name="Fulton L."/>
            <person name="Clifton S."/>
            <person name="Fulton B."/>
            <person name="Xu J."/>
            <person name="Minx P."/>
            <person name="Pepin K.H."/>
            <person name="Johnson M."/>
            <person name="Bhonagiri V."/>
            <person name="Nash W.E."/>
            <person name="Mardis E.R."/>
            <person name="Wilson R.K."/>
        </authorList>
    </citation>
    <scope>NUCLEOTIDE SEQUENCE [LARGE SCALE GENOMIC DNA]</scope>
    <source>
        <strain evidence="3">DSM 10507 / JCM 14656 / S5a33</strain>
    </source>
</reference>
<gene>
    <name evidence="2" type="ORF">RUMHYD_02923</name>
</gene>
<dbReference type="HOGENOM" id="CLU_2567004_0_0_9"/>
<dbReference type="GeneID" id="86822528"/>
<name>C0CPX1_BLAHS</name>
<keyword evidence="3" id="KW-1185">Reference proteome</keyword>
<evidence type="ECO:0000259" key="1">
    <source>
        <dbReference type="Pfam" id="PF13320"/>
    </source>
</evidence>
<protein>
    <recommendedName>
        <fullName evidence="1">Glycoside hydrolase 123 catalytic domain-containing protein</fullName>
    </recommendedName>
</protein>